<dbReference type="PANTHER" id="PTHR30472:SF19">
    <property type="entry name" value="PETROBACTIN IMPORT SYSTEM PERMEASE PROTEIN YCLO"/>
    <property type="match status" value="1"/>
</dbReference>
<feature type="transmembrane region" description="Helical" evidence="8">
    <location>
        <begin position="180"/>
        <end position="200"/>
    </location>
</feature>
<feature type="transmembrane region" description="Helical" evidence="8">
    <location>
        <begin position="294"/>
        <end position="314"/>
    </location>
</feature>
<dbReference type="SUPFAM" id="SSF81345">
    <property type="entry name" value="ABC transporter involved in vitamin B12 uptake, BtuC"/>
    <property type="match status" value="1"/>
</dbReference>
<keyword evidence="3" id="KW-0813">Transport</keyword>
<dbReference type="Proteomes" id="UP000527860">
    <property type="component" value="Unassembled WGS sequence"/>
</dbReference>
<evidence type="ECO:0000313" key="10">
    <source>
        <dbReference type="EMBL" id="MDB0579758.1"/>
    </source>
</evidence>
<dbReference type="CDD" id="cd06550">
    <property type="entry name" value="TM_ABC_iron-siderophores_like"/>
    <property type="match status" value="1"/>
</dbReference>
<dbReference type="Gene3D" id="1.10.3470.10">
    <property type="entry name" value="ABC transporter involved in vitamin B12 uptake, BtuC"/>
    <property type="match status" value="1"/>
</dbReference>
<evidence type="ECO:0000313" key="12">
    <source>
        <dbReference type="Proteomes" id="UP000527860"/>
    </source>
</evidence>
<reference evidence="10" key="2">
    <citation type="submission" date="2020-04" db="EMBL/GenBank/DDBJ databases">
        <authorList>
            <person name="Tanveer F."/>
            <person name="Xie Y."/>
            <person name="Shinwari Z.K."/>
        </authorList>
    </citation>
    <scope>NUCLEOTIDE SEQUENCE</scope>
    <source>
        <strain evidence="10">MOSEL-ME25</strain>
    </source>
</reference>
<dbReference type="STRING" id="45670.SN16_03065"/>
<dbReference type="GO" id="GO:0022857">
    <property type="term" value="F:transmembrane transporter activity"/>
    <property type="evidence" value="ECO:0007669"/>
    <property type="project" value="InterPro"/>
</dbReference>
<feature type="transmembrane region" description="Helical" evidence="8">
    <location>
        <begin position="133"/>
        <end position="158"/>
    </location>
</feature>
<comment type="similarity">
    <text evidence="2">Belongs to the binding-protein-dependent transport system permease family. FecCD subfamily.</text>
</comment>
<feature type="transmembrane region" description="Helical" evidence="8">
    <location>
        <begin position="227"/>
        <end position="253"/>
    </location>
</feature>
<sequence length="319" mass="35772">MHNGKNNRLLLILTIATLAIAGFYVLYQLNFDILFYQLPSRINRVVTMLIVGIAIAISTVIFQTITKNRILTPSIMGLDSVYLFIQTIIVFIVGTNSPLLTNDFVNYLVSMFGLVIFTVLVFKYLFKLTGSHVFLLLLIGIILGTFFNSLSTFMQMLINPDDFLILQNSMFASFNAINDSLIWITGAIVLLMLIIVLRDFHSLDVIALGRDHAINLGINYDRKVSQLLLIIAVLVSVSTALVGPIMFLGLLVVNLAHEMFKTFKHRYLLLGSTLLAVITLLLGQMLTQYVFNQAVEISVIINLVGGVYFIILMLKESRR</sequence>
<dbReference type="Proteomes" id="UP000031546">
    <property type="component" value="Unassembled WGS sequence"/>
</dbReference>
<dbReference type="GO" id="GO:0005886">
    <property type="term" value="C:plasma membrane"/>
    <property type="evidence" value="ECO:0007669"/>
    <property type="project" value="UniProtKB-SubCell"/>
</dbReference>
<dbReference type="PANTHER" id="PTHR30472">
    <property type="entry name" value="FERRIC ENTEROBACTIN TRANSPORT SYSTEM PERMEASE PROTEIN"/>
    <property type="match status" value="1"/>
</dbReference>
<dbReference type="EMBL" id="JABEVU030000001">
    <property type="protein sequence ID" value="MDB0579758.1"/>
    <property type="molecule type" value="Genomic_DNA"/>
</dbReference>
<dbReference type="InterPro" id="IPR000522">
    <property type="entry name" value="ABC_transptr_permease_BtuC"/>
</dbReference>
<evidence type="ECO:0000256" key="1">
    <source>
        <dbReference type="ARBA" id="ARBA00004651"/>
    </source>
</evidence>
<dbReference type="OrthoDB" id="9796260at2"/>
<keyword evidence="12" id="KW-1185">Reference proteome</keyword>
<evidence type="ECO:0000256" key="2">
    <source>
        <dbReference type="ARBA" id="ARBA00007935"/>
    </source>
</evidence>
<protein>
    <submittedName>
        <fullName evidence="9">Iron ABC transporter permease</fullName>
    </submittedName>
    <submittedName>
        <fullName evidence="10">Iron chelate uptake ABC transporter family permease subunit</fullName>
    </submittedName>
</protein>
<name>A0A0C2HIY2_9STAP</name>
<dbReference type="EMBL" id="JXII01000002">
    <property type="protein sequence ID" value="KIH71659.1"/>
    <property type="molecule type" value="Genomic_DNA"/>
</dbReference>
<feature type="transmembrane region" description="Helical" evidence="8">
    <location>
        <begin position="105"/>
        <end position="126"/>
    </location>
</feature>
<evidence type="ECO:0000256" key="4">
    <source>
        <dbReference type="ARBA" id="ARBA00022475"/>
    </source>
</evidence>
<evidence type="ECO:0000256" key="3">
    <source>
        <dbReference type="ARBA" id="ARBA00022448"/>
    </source>
</evidence>
<dbReference type="InterPro" id="IPR037294">
    <property type="entry name" value="ABC_BtuC-like"/>
</dbReference>
<evidence type="ECO:0000256" key="7">
    <source>
        <dbReference type="ARBA" id="ARBA00023136"/>
    </source>
</evidence>
<proteinExistence type="inferred from homology"/>
<feature type="transmembrane region" description="Helical" evidence="8">
    <location>
        <begin position="42"/>
        <end position="62"/>
    </location>
</feature>
<reference evidence="10" key="3">
    <citation type="submission" date="2022-12" db="EMBL/GenBank/DDBJ databases">
        <title>Genome analysis and biological profiling of marine Salinicoccus roseus MOSEL-ME25.</title>
        <authorList>
            <person name="Mirza F.T."/>
            <person name="Xie Y."/>
            <person name="Shinwari Z.K."/>
        </authorList>
    </citation>
    <scope>NUCLEOTIDE SEQUENCE</scope>
    <source>
        <strain evidence="10">MOSEL-ME25</strain>
    </source>
</reference>
<evidence type="ECO:0000256" key="6">
    <source>
        <dbReference type="ARBA" id="ARBA00022989"/>
    </source>
</evidence>
<dbReference type="RefSeq" id="WP_040105119.1">
    <property type="nucleotide sequence ID" value="NZ_CANNFN010000005.1"/>
</dbReference>
<feature type="transmembrane region" description="Helical" evidence="8">
    <location>
        <begin position="265"/>
        <end position="282"/>
    </location>
</feature>
<evidence type="ECO:0000313" key="9">
    <source>
        <dbReference type="EMBL" id="KIH71659.1"/>
    </source>
</evidence>
<gene>
    <name evidence="10" type="ORF">F7P68_0004380</name>
    <name evidence="9" type="ORF">SN16_03065</name>
</gene>
<accession>A0A0C2HIY2</accession>
<keyword evidence="6 8" id="KW-1133">Transmembrane helix</keyword>
<feature type="transmembrane region" description="Helical" evidence="8">
    <location>
        <begin position="74"/>
        <end position="93"/>
    </location>
</feature>
<reference evidence="9 11" key="1">
    <citation type="submission" date="2015-01" db="EMBL/GenBank/DDBJ databases">
        <title>Genome sequences of high lactate-tolerant strain Salinicoccus roseus W12 with industrial interest.</title>
        <authorList>
            <person name="Wang H."/>
            <person name="Yu B."/>
        </authorList>
    </citation>
    <scope>NUCLEOTIDE SEQUENCE [LARGE SCALE GENOMIC DNA]</scope>
    <source>
        <strain evidence="9 11">W12</strain>
    </source>
</reference>
<dbReference type="AlphaFoldDB" id="A0A0C2HIY2"/>
<evidence type="ECO:0000256" key="8">
    <source>
        <dbReference type="SAM" id="Phobius"/>
    </source>
</evidence>
<dbReference type="GO" id="GO:0033214">
    <property type="term" value="P:siderophore-iron import into cell"/>
    <property type="evidence" value="ECO:0007669"/>
    <property type="project" value="TreeGrafter"/>
</dbReference>
<keyword evidence="5 8" id="KW-0812">Transmembrane</keyword>
<keyword evidence="7 8" id="KW-0472">Membrane</keyword>
<evidence type="ECO:0000256" key="5">
    <source>
        <dbReference type="ARBA" id="ARBA00022692"/>
    </source>
</evidence>
<feature type="transmembrane region" description="Helical" evidence="8">
    <location>
        <begin position="9"/>
        <end position="27"/>
    </location>
</feature>
<dbReference type="GeneID" id="77844518"/>
<comment type="caution">
    <text evidence="9">The sequence shown here is derived from an EMBL/GenBank/DDBJ whole genome shotgun (WGS) entry which is preliminary data.</text>
</comment>
<organism evidence="9 11">
    <name type="scientific">Salinicoccus roseus</name>
    <dbReference type="NCBI Taxonomy" id="45670"/>
    <lineage>
        <taxon>Bacteria</taxon>
        <taxon>Bacillati</taxon>
        <taxon>Bacillota</taxon>
        <taxon>Bacilli</taxon>
        <taxon>Bacillales</taxon>
        <taxon>Staphylococcaceae</taxon>
        <taxon>Salinicoccus</taxon>
    </lineage>
</organism>
<comment type="subcellular location">
    <subcellularLocation>
        <location evidence="1">Cell membrane</location>
        <topology evidence="1">Multi-pass membrane protein</topology>
    </subcellularLocation>
</comment>
<keyword evidence="4" id="KW-1003">Cell membrane</keyword>
<evidence type="ECO:0000313" key="11">
    <source>
        <dbReference type="Proteomes" id="UP000031546"/>
    </source>
</evidence>
<dbReference type="Pfam" id="PF01032">
    <property type="entry name" value="FecCD"/>
    <property type="match status" value="1"/>
</dbReference>